<dbReference type="Pfam" id="PF00668">
    <property type="entry name" value="Condensation"/>
    <property type="match status" value="2"/>
</dbReference>
<dbReference type="FunFam" id="3.40.50.980:FF:000001">
    <property type="entry name" value="Non-ribosomal peptide synthetase"/>
    <property type="match status" value="1"/>
</dbReference>
<feature type="domain" description="Carrier" evidence="5">
    <location>
        <begin position="978"/>
        <end position="1052"/>
    </location>
</feature>
<dbReference type="InterPro" id="IPR020806">
    <property type="entry name" value="PKS_PP-bd"/>
</dbReference>
<dbReference type="InterPro" id="IPR010071">
    <property type="entry name" value="AA_adenyl_dom"/>
</dbReference>
<dbReference type="PROSITE" id="PS50075">
    <property type="entry name" value="CARRIER"/>
    <property type="match status" value="2"/>
</dbReference>
<evidence type="ECO:0000259" key="5">
    <source>
        <dbReference type="PROSITE" id="PS50075"/>
    </source>
</evidence>
<dbReference type="InterPro" id="IPR020802">
    <property type="entry name" value="TesA-like"/>
</dbReference>
<evidence type="ECO:0000256" key="1">
    <source>
        <dbReference type="ARBA" id="ARBA00001957"/>
    </source>
</evidence>
<dbReference type="FunFam" id="3.40.50.980:FF:000002">
    <property type="entry name" value="Enterobactin synthetase component F"/>
    <property type="match status" value="2"/>
</dbReference>
<feature type="compositionally biased region" description="Basic and acidic residues" evidence="4">
    <location>
        <begin position="2022"/>
        <end position="2035"/>
    </location>
</feature>
<evidence type="ECO:0000256" key="3">
    <source>
        <dbReference type="ARBA" id="ARBA00022553"/>
    </source>
</evidence>
<evidence type="ECO:0000256" key="2">
    <source>
        <dbReference type="ARBA" id="ARBA00022450"/>
    </source>
</evidence>
<comment type="caution">
    <text evidence="6">The sequence shown here is derived from an EMBL/GenBank/DDBJ whole genome shotgun (WGS) entry which is preliminary data.</text>
</comment>
<dbReference type="Gene3D" id="3.30.559.30">
    <property type="entry name" value="Nonribosomal peptide synthetase, condensation domain"/>
    <property type="match status" value="2"/>
</dbReference>
<dbReference type="SUPFAM" id="SSF53474">
    <property type="entry name" value="alpha/beta-Hydrolases"/>
    <property type="match status" value="1"/>
</dbReference>
<gene>
    <name evidence="6" type="ORF">FM996_14995</name>
</gene>
<dbReference type="NCBIfam" id="NF003417">
    <property type="entry name" value="PRK04813.1"/>
    <property type="match status" value="2"/>
</dbReference>
<keyword evidence="3" id="KW-0597">Phosphoprotein</keyword>
<dbReference type="InterPro" id="IPR045851">
    <property type="entry name" value="AMP-bd_C_sf"/>
</dbReference>
<dbReference type="GO" id="GO:0009366">
    <property type="term" value="C:enterobactin synthetase complex"/>
    <property type="evidence" value="ECO:0007669"/>
    <property type="project" value="TreeGrafter"/>
</dbReference>
<dbReference type="Pfam" id="PF00975">
    <property type="entry name" value="Thioesterase"/>
    <property type="match status" value="1"/>
</dbReference>
<dbReference type="SUPFAM" id="SSF56801">
    <property type="entry name" value="Acetyl-CoA synthetase-like"/>
    <property type="match status" value="2"/>
</dbReference>
<dbReference type="SUPFAM" id="SSF47336">
    <property type="entry name" value="ACP-like"/>
    <property type="match status" value="2"/>
</dbReference>
<dbReference type="CDD" id="cd17646">
    <property type="entry name" value="A_NRPS_AB3403-like"/>
    <property type="match status" value="2"/>
</dbReference>
<dbReference type="InterPro" id="IPR029058">
    <property type="entry name" value="AB_hydrolase_fold"/>
</dbReference>
<dbReference type="PANTHER" id="PTHR45527:SF1">
    <property type="entry name" value="FATTY ACID SYNTHASE"/>
    <property type="match status" value="1"/>
</dbReference>
<dbReference type="Gene3D" id="3.40.50.1820">
    <property type="entry name" value="alpha/beta hydrolase"/>
    <property type="match status" value="1"/>
</dbReference>
<dbReference type="GO" id="GO:0005829">
    <property type="term" value="C:cytosol"/>
    <property type="evidence" value="ECO:0007669"/>
    <property type="project" value="TreeGrafter"/>
</dbReference>
<sequence length="2375" mass="258578">MAAQRLPLVAAQPGIWMADQLSAGSNAYVVAQYVELNGRLDVACFSAAVRLGLAEADLVHARFVETEEGPAQIVPGDVQAVDLPEPELVDLRGENDPVGAALRTMRADLEAPSSIAEGARLYRHILFRLGDAERWFWFQRYHHLSVDGFGFTAIARRVSEIYSALRRGLGPSPSPFVSFAEVVKEYAAYDGSPAQSADRRFWAEHARDLPPPLRLSTRRAPAEGKFVLPRRERIVLDAHTTTLLSEQAKAGRVSVGVMAMAAVVVYLRCMTGAAHLAVGAHFMRRMGSVALHAVGPVVNVLPLQIAIDANMSFLDVAAALGRELDVVRRRQRYEAEQLRRDLGFLASGRPLYGPLLNFKMFDYRLDFAGVEGITHQLASGPVEDIEFDLYLAERELIVDLVANGERYKEQELELHAERLARFARRLAERPDAPIGEIALMTKSEAALIAAANDTRRAIPRVSLCDLLNAQAERTPKAPALIDGGHTLSYRDMRREVARLARDLAAAGVICGDRVAVALPRSVHLSLALMAALEAGAAYLPLDTSYPDERLAFMVEDAEPRLIVTDSALRGRFETMAPVLIFDALAVIDADAPPARVASPSPEDAAYVIYTSGSTGRPKGVVVQHGAVVNLLLWLQHEYRLTSDDVVLQKTPCSFDVSVGEFFWPLTAGARLLMAPPEVDRDPAELLRVIREHGVTTLNFVPSLLSAFVAATRATPGAEPEKTALRRVFCIGEPLSRELAKAFERTFHAPLHNVYGPTEATVEVTYQPAFGAALAAAEGVGVPVGRPLWNCGLRVLDARLRPVPIGVAGDLYLTGGQLAQYYWRRPSLTASRFVADPEGDGERMYRTGDIARWLPGGVLDFLGRNDDQLKIRGQRIELGEIESALLEQAGVGGAAAVARLFGAAAAEGDARQIVAYVTPDAPEGALDPEVLRAALARRLPAYMTPVAIIVLEAFPLGASGKLDRKALPDPSVDGPTARPPAPGLETLLAEEVVEVLRLETVGAQDDFFFLGGDSISAIGLCAALRKRGYRLRPRDVFERRSVAAMAAALRRVDEGATTLPDDGVDTATVEALRARHGAIAAVLPALPLQEGLLFHARLEDSASRYNAVSRFTLDGPLDVGRLRDALEALLRRHPQLAAIFDVEQGKAFQILPLVEGPQALRRWPWSERRLAEPGPREQAAALEKIEREELARDLLAESGGRRMLARAVLVRLAEERHALLLVCHHLIGDGWSSGVMLRDLLSAYAGAALAPILPDYSSVVRRLAARDPEPARAAWREALAGAAPTLLFDPAAAFGETRELPLALRPGLAKELEAFGRRRGSTLATLLQGVFAAFLGAMTGRSDIVFGAPVSGRSEAEAGLDAHIGLFTNTLPVRVRLRPDLPLALQLAELQSRQIALMEHDGLSLGEIQRLAGASTLFDTLLVVENYPDDAQLYAEEFAGLRLVGARNRSYSHYPLTLMALPGRELELRLEYREGVAAPERLGRRIVQLLEQLVDAPETPLASLDLLTPDERETIAAVNDTRVETKAATLCGLLEEQAWRTPEAPALIDADHELSYAQLRRQVARLARALAEAGVGRGDLVAVALPRSARLAIALMAAQQAGAAYLPLDTSYPDERLHFMVEDGAPRLIVTEEASRGRFEGLAPLLAFDRSPEIDEAEELDFVSPATPDDPAYVIYTSGSTGRPKGVVVSHRAIVNRLLWMQHEYGLGADDVVLQKTPSSFDVSVWEFFWPLMAGAALVMAPPEAHRDPAEILRLIRAHRVTTLHFVPSMLAAFVSATDAARAAEAESLRRVFCSGEALSRELAEDFEALFGVPLHNLYGPTEAAVDVTYQPAFGAMLETLETAGVPIGRPMWNTGVRVLDAWLRETPIGVAGDLYLTGVQLAEGYLRRPSLTASRFVADPQAVGERMYRTGDIVRRRPDGALDYLGRSDDQIKIRGQRIELGEIESVLREQPGVEQAAVVARASAAGGLAGADERRLVSYVVAGVEIDVEALRRAVAQRLPAHMTPTAIVRLPEFPLSASGKLDRRALPEPEAAPRRHGRKPTPGVEMALADLFARALGVDQLDADDDFFALGGHSLLAMRLAADIQREMKVSVSVGQLMAAPSVESLARELFAERREEDRRAGFAETLRLRAGEGPPLVCIHPASGFSWQFGVLTRYLRGDWPVIALQSPRPSGPIASCRNMEEVCDRHLATLREIQARGPYRLLGYSLGGVVAQAIAARLSAEGEEIAFLGLLDTYPSEIQDWSKPLDAAGEEEIEREKVLFMDASQEALDSTLAREKAEMFGHIMANYEDSVRLLASARTPRYEGEATLFVALRTLPEGMDVEETWRPYVGALKFVAFDCPHTEIISPRMLRELGPALNQILVAIDAKRGPE</sequence>
<comment type="cofactor">
    <cofactor evidence="1">
        <name>pantetheine 4'-phosphate</name>
        <dbReference type="ChEBI" id="CHEBI:47942"/>
    </cofactor>
</comment>
<dbReference type="Pfam" id="PF13193">
    <property type="entry name" value="AMP-binding_C"/>
    <property type="match status" value="2"/>
</dbReference>
<dbReference type="NCBIfam" id="TIGR01733">
    <property type="entry name" value="AA-adenyl-dom"/>
    <property type="match status" value="2"/>
</dbReference>
<dbReference type="InterPro" id="IPR006162">
    <property type="entry name" value="Ppantetheine_attach_site"/>
</dbReference>
<dbReference type="InterPro" id="IPR042099">
    <property type="entry name" value="ANL_N_sf"/>
</dbReference>
<dbReference type="InterPro" id="IPR036736">
    <property type="entry name" value="ACP-like_sf"/>
</dbReference>
<dbReference type="PANTHER" id="PTHR45527">
    <property type="entry name" value="NONRIBOSOMAL PEPTIDE SYNTHETASE"/>
    <property type="match status" value="1"/>
</dbReference>
<feature type="region of interest" description="Disordered" evidence="4">
    <location>
        <begin position="2021"/>
        <end position="2044"/>
    </location>
</feature>
<dbReference type="SMART" id="SM00824">
    <property type="entry name" value="PKS_TE"/>
    <property type="match status" value="1"/>
</dbReference>
<dbReference type="GO" id="GO:0009239">
    <property type="term" value="P:enterobactin biosynthetic process"/>
    <property type="evidence" value="ECO:0007669"/>
    <property type="project" value="TreeGrafter"/>
</dbReference>
<reference evidence="6 7" key="1">
    <citation type="submission" date="2019-07" db="EMBL/GenBank/DDBJ databases">
        <title>Ln-dependent methylotrophs.</title>
        <authorList>
            <person name="Tani A."/>
        </authorList>
    </citation>
    <scope>NUCLEOTIDE SEQUENCE [LARGE SCALE GENOMIC DNA]</scope>
    <source>
        <strain evidence="6 7">SM89A</strain>
    </source>
</reference>
<dbReference type="Pfam" id="PF00550">
    <property type="entry name" value="PP-binding"/>
    <property type="match status" value="2"/>
</dbReference>
<dbReference type="Pfam" id="PF00501">
    <property type="entry name" value="AMP-binding"/>
    <property type="match status" value="2"/>
</dbReference>
<evidence type="ECO:0000313" key="7">
    <source>
        <dbReference type="Proteomes" id="UP000316781"/>
    </source>
</evidence>
<dbReference type="InterPro" id="IPR023213">
    <property type="entry name" value="CAT-like_dom_sf"/>
</dbReference>
<dbReference type="FunFam" id="3.40.50.12780:FF:000012">
    <property type="entry name" value="Non-ribosomal peptide synthetase"/>
    <property type="match status" value="2"/>
</dbReference>
<dbReference type="Proteomes" id="UP000316781">
    <property type="component" value="Unassembled WGS sequence"/>
</dbReference>
<name>A0A549SMY6_METSR</name>
<feature type="domain" description="Carrier" evidence="5">
    <location>
        <begin position="2041"/>
        <end position="2116"/>
    </location>
</feature>
<dbReference type="SMART" id="SM00823">
    <property type="entry name" value="PKS_PP"/>
    <property type="match status" value="2"/>
</dbReference>
<evidence type="ECO:0000313" key="6">
    <source>
        <dbReference type="EMBL" id="TRL30954.1"/>
    </source>
</evidence>
<dbReference type="PROSITE" id="PS00455">
    <property type="entry name" value="AMP_BINDING"/>
    <property type="match status" value="2"/>
</dbReference>
<dbReference type="GO" id="GO:0043041">
    <property type="term" value="P:amino acid activation for nonribosomal peptide biosynthetic process"/>
    <property type="evidence" value="ECO:0007669"/>
    <property type="project" value="TreeGrafter"/>
</dbReference>
<dbReference type="PROSITE" id="PS00012">
    <property type="entry name" value="PHOSPHOPANTETHEINE"/>
    <property type="match status" value="1"/>
</dbReference>
<keyword evidence="2" id="KW-0596">Phosphopantetheine</keyword>
<dbReference type="GO" id="GO:0047527">
    <property type="term" value="F:2,3-dihydroxybenzoate-serine ligase activity"/>
    <property type="evidence" value="ECO:0007669"/>
    <property type="project" value="TreeGrafter"/>
</dbReference>
<dbReference type="InterPro" id="IPR025110">
    <property type="entry name" value="AMP-bd_C"/>
</dbReference>
<protein>
    <submittedName>
        <fullName evidence="6">Amino acid adenylation domain-containing protein</fullName>
    </submittedName>
</protein>
<evidence type="ECO:0000256" key="4">
    <source>
        <dbReference type="SAM" id="MobiDB-lite"/>
    </source>
</evidence>
<dbReference type="InterPro" id="IPR000873">
    <property type="entry name" value="AMP-dep_synth/lig_dom"/>
</dbReference>
<dbReference type="GO" id="GO:0031177">
    <property type="term" value="F:phosphopantetheine binding"/>
    <property type="evidence" value="ECO:0007669"/>
    <property type="project" value="InterPro"/>
</dbReference>
<dbReference type="Gene3D" id="3.30.559.10">
    <property type="entry name" value="Chloramphenicol acetyltransferase-like domain"/>
    <property type="match status" value="2"/>
</dbReference>
<dbReference type="SUPFAM" id="SSF52777">
    <property type="entry name" value="CoA-dependent acyltransferases"/>
    <property type="match status" value="4"/>
</dbReference>
<dbReference type="Gene3D" id="3.40.50.12780">
    <property type="entry name" value="N-terminal domain of ligase-like"/>
    <property type="match status" value="2"/>
</dbReference>
<dbReference type="Gene3D" id="1.10.1200.10">
    <property type="entry name" value="ACP-like"/>
    <property type="match status" value="1"/>
</dbReference>
<organism evidence="6 7">
    <name type="scientific">Methylosinus sporium</name>
    <dbReference type="NCBI Taxonomy" id="428"/>
    <lineage>
        <taxon>Bacteria</taxon>
        <taxon>Pseudomonadati</taxon>
        <taxon>Pseudomonadota</taxon>
        <taxon>Alphaproteobacteria</taxon>
        <taxon>Hyphomicrobiales</taxon>
        <taxon>Methylocystaceae</taxon>
        <taxon>Methylosinus</taxon>
    </lineage>
</organism>
<dbReference type="InterPro" id="IPR020845">
    <property type="entry name" value="AMP-binding_CS"/>
</dbReference>
<accession>A0A549SMY6</accession>
<dbReference type="Gene3D" id="3.30.300.30">
    <property type="match status" value="2"/>
</dbReference>
<dbReference type="InterPro" id="IPR001242">
    <property type="entry name" value="Condensation_dom"/>
</dbReference>
<dbReference type="InterPro" id="IPR009081">
    <property type="entry name" value="PP-bd_ACP"/>
</dbReference>
<dbReference type="InterPro" id="IPR001031">
    <property type="entry name" value="Thioesterase"/>
</dbReference>
<dbReference type="FunFam" id="3.30.300.30:FF:000010">
    <property type="entry name" value="Enterobactin synthetase component F"/>
    <property type="match status" value="1"/>
</dbReference>
<dbReference type="EMBL" id="VJMF01000062">
    <property type="protein sequence ID" value="TRL30954.1"/>
    <property type="molecule type" value="Genomic_DNA"/>
</dbReference>
<proteinExistence type="predicted"/>